<evidence type="ECO:0000256" key="1">
    <source>
        <dbReference type="SAM" id="Phobius"/>
    </source>
</evidence>
<evidence type="ECO:0008006" key="4">
    <source>
        <dbReference type="Google" id="ProtNLM"/>
    </source>
</evidence>
<dbReference type="PANTHER" id="PTHR34543:SF1">
    <property type="entry name" value="PROTEIN ABA DEFICIENT 4, CHLOROPLASTIC"/>
    <property type="match status" value="1"/>
</dbReference>
<protein>
    <recommendedName>
        <fullName evidence="4">Protein ABA DEFICIENT 4, chloroplastic</fullName>
    </recommendedName>
</protein>
<accession>A0ABR2LQB6</accession>
<dbReference type="Pfam" id="PF14108">
    <property type="entry name" value="ABA4-like"/>
    <property type="match status" value="1"/>
</dbReference>
<name>A0ABR2LQB6_9ASPA</name>
<keyword evidence="1" id="KW-1133">Transmembrane helix</keyword>
<dbReference type="EMBL" id="JBBWWR010000017">
    <property type="protein sequence ID" value="KAK8946294.1"/>
    <property type="molecule type" value="Genomic_DNA"/>
</dbReference>
<feature type="transmembrane region" description="Helical" evidence="1">
    <location>
        <begin position="291"/>
        <end position="310"/>
    </location>
</feature>
<organism evidence="2 3">
    <name type="scientific">Platanthera guangdongensis</name>
    <dbReference type="NCBI Taxonomy" id="2320717"/>
    <lineage>
        <taxon>Eukaryota</taxon>
        <taxon>Viridiplantae</taxon>
        <taxon>Streptophyta</taxon>
        <taxon>Embryophyta</taxon>
        <taxon>Tracheophyta</taxon>
        <taxon>Spermatophyta</taxon>
        <taxon>Magnoliopsida</taxon>
        <taxon>Liliopsida</taxon>
        <taxon>Asparagales</taxon>
        <taxon>Orchidaceae</taxon>
        <taxon>Orchidoideae</taxon>
        <taxon>Orchideae</taxon>
        <taxon>Orchidinae</taxon>
        <taxon>Platanthera</taxon>
    </lineage>
</organism>
<keyword evidence="3" id="KW-1185">Reference proteome</keyword>
<dbReference type="PANTHER" id="PTHR34543">
    <property type="entry name" value="PROTEIN ABA DEFICIENT 4, CHLOROPLASTIC"/>
    <property type="match status" value="1"/>
</dbReference>
<dbReference type="Proteomes" id="UP001412067">
    <property type="component" value="Unassembled WGS sequence"/>
</dbReference>
<sequence length="443" mass="49048">MLHEDPKVGNKSRNRGIQRSEIREDGALVVLAGHMILRRAVNNENKEKDLDIDPLQHQSPSGHLNFQQFYPDLVYVKQCRTLCSGFPPASPNSEPQERVRLKTWSQGGRQPQLYIFHKGSDPINLGLHVIKDSSASTCPDGRSMVPCIVSAVILTSLLVHKEILLEHLGRSLWNCPSTDETDNCEIDKGDGVECLAFFSPLHEGHTSLSNDLSSVQIDDVAKKVIHAEEVIDKVDDIVEEVADPVVDGTNVIASSQIASSAFTWGTVAVLPFYTLMVLAPRATFTKKLMESDIPFGALGILYGCLLYLSWTPETLRVMFATKYLLPELPGITKMFANEMTMASAWIHLLAVDLFAARQVFHDGLKNNVETRHSVSLCLLFCPIGILSHVITKEEEEVHMGFLLVNSTPGFLIFMSPPFHRVVIPGDICVMLSIVVPGIEDDVL</sequence>
<keyword evidence="1" id="KW-0812">Transmembrane</keyword>
<proteinExistence type="predicted"/>
<reference evidence="2 3" key="1">
    <citation type="journal article" date="2022" name="Nat. Plants">
        <title>Genomes of leafy and leafless Platanthera orchids illuminate the evolution of mycoheterotrophy.</title>
        <authorList>
            <person name="Li M.H."/>
            <person name="Liu K.W."/>
            <person name="Li Z."/>
            <person name="Lu H.C."/>
            <person name="Ye Q.L."/>
            <person name="Zhang D."/>
            <person name="Wang J.Y."/>
            <person name="Li Y.F."/>
            <person name="Zhong Z.M."/>
            <person name="Liu X."/>
            <person name="Yu X."/>
            <person name="Liu D.K."/>
            <person name="Tu X.D."/>
            <person name="Liu B."/>
            <person name="Hao Y."/>
            <person name="Liao X.Y."/>
            <person name="Jiang Y.T."/>
            <person name="Sun W.H."/>
            <person name="Chen J."/>
            <person name="Chen Y.Q."/>
            <person name="Ai Y."/>
            <person name="Zhai J.W."/>
            <person name="Wu S.S."/>
            <person name="Zhou Z."/>
            <person name="Hsiao Y.Y."/>
            <person name="Wu W.L."/>
            <person name="Chen Y.Y."/>
            <person name="Lin Y.F."/>
            <person name="Hsu J.L."/>
            <person name="Li C.Y."/>
            <person name="Wang Z.W."/>
            <person name="Zhao X."/>
            <person name="Zhong W.Y."/>
            <person name="Ma X.K."/>
            <person name="Ma L."/>
            <person name="Huang J."/>
            <person name="Chen G.Z."/>
            <person name="Huang M.Z."/>
            <person name="Huang L."/>
            <person name="Peng D.H."/>
            <person name="Luo Y.B."/>
            <person name="Zou S.Q."/>
            <person name="Chen S.P."/>
            <person name="Lan S."/>
            <person name="Tsai W.C."/>
            <person name="Van de Peer Y."/>
            <person name="Liu Z.J."/>
        </authorList>
    </citation>
    <scope>NUCLEOTIDE SEQUENCE [LARGE SCALE GENOMIC DNA]</scope>
    <source>
        <strain evidence="2">Lor288</strain>
    </source>
</reference>
<gene>
    <name evidence="2" type="ORF">KSP40_PGU001157</name>
</gene>
<dbReference type="InterPro" id="IPR025461">
    <property type="entry name" value="ABA4-like"/>
</dbReference>
<feature type="transmembrane region" description="Helical" evidence="1">
    <location>
        <begin position="261"/>
        <end position="279"/>
    </location>
</feature>
<keyword evidence="1" id="KW-0472">Membrane</keyword>
<comment type="caution">
    <text evidence="2">The sequence shown here is derived from an EMBL/GenBank/DDBJ whole genome shotgun (WGS) entry which is preliminary data.</text>
</comment>
<evidence type="ECO:0000313" key="2">
    <source>
        <dbReference type="EMBL" id="KAK8946294.1"/>
    </source>
</evidence>
<evidence type="ECO:0000313" key="3">
    <source>
        <dbReference type="Proteomes" id="UP001412067"/>
    </source>
</evidence>